<dbReference type="OrthoDB" id="9989144at2759"/>
<evidence type="ECO:0000256" key="2">
    <source>
        <dbReference type="ARBA" id="ARBA00022857"/>
    </source>
</evidence>
<keyword evidence="5" id="KW-1185">Reference proteome</keyword>
<accession>A0A068Y8H6</accession>
<dbReference type="Pfam" id="PF00106">
    <property type="entry name" value="adh_short"/>
    <property type="match status" value="1"/>
</dbReference>
<dbReference type="GO" id="GO:0016491">
    <property type="term" value="F:oxidoreductase activity"/>
    <property type="evidence" value="ECO:0007669"/>
    <property type="project" value="UniProtKB-KW"/>
</dbReference>
<dbReference type="InterPro" id="IPR036291">
    <property type="entry name" value="NAD(P)-bd_dom_sf"/>
</dbReference>
<evidence type="ECO:0000256" key="3">
    <source>
        <dbReference type="ARBA" id="ARBA00023002"/>
    </source>
</evidence>
<dbReference type="OMA" id="SGANCHP"/>
<dbReference type="SUPFAM" id="SSF51735">
    <property type="entry name" value="NAD(P)-binding Rossmann-fold domains"/>
    <property type="match status" value="1"/>
</dbReference>
<comment type="similarity">
    <text evidence="1">Belongs to the short-chain dehydrogenases/reductases (SDR) family.</text>
</comment>
<dbReference type="STRING" id="6211.A0A068Y8H6"/>
<evidence type="ECO:0000313" key="5">
    <source>
        <dbReference type="Proteomes" id="UP000017246"/>
    </source>
</evidence>
<organism evidence="4 5">
    <name type="scientific">Echinococcus multilocularis</name>
    <name type="common">Fox tapeworm</name>
    <dbReference type="NCBI Taxonomy" id="6211"/>
    <lineage>
        <taxon>Eukaryota</taxon>
        <taxon>Metazoa</taxon>
        <taxon>Spiralia</taxon>
        <taxon>Lophotrochozoa</taxon>
        <taxon>Platyhelminthes</taxon>
        <taxon>Cestoda</taxon>
        <taxon>Eucestoda</taxon>
        <taxon>Cyclophyllidea</taxon>
        <taxon>Taeniidae</taxon>
        <taxon>Echinococcus</taxon>
    </lineage>
</organism>
<keyword evidence="4" id="KW-0675">Receptor</keyword>
<evidence type="ECO:0000313" key="4">
    <source>
        <dbReference type="EMBL" id="CUT98849.1"/>
    </source>
</evidence>
<dbReference type="PANTHER" id="PTHR24320:SF282">
    <property type="entry name" value="WW DOMAIN-CONTAINING OXIDOREDUCTASE"/>
    <property type="match status" value="1"/>
</dbReference>
<evidence type="ECO:0000256" key="1">
    <source>
        <dbReference type="ARBA" id="ARBA00006484"/>
    </source>
</evidence>
<reference evidence="4" key="2">
    <citation type="submission" date="2015-11" db="EMBL/GenBank/DDBJ databases">
        <authorList>
            <person name="Zhang Y."/>
            <person name="Guo Z."/>
        </authorList>
    </citation>
    <scope>NUCLEOTIDE SEQUENCE</scope>
</reference>
<dbReference type="Gene3D" id="3.40.50.720">
    <property type="entry name" value="NAD(P)-binding Rossmann-like Domain"/>
    <property type="match status" value="1"/>
</dbReference>
<dbReference type="PANTHER" id="PTHR24320">
    <property type="entry name" value="RETINOL DEHYDROGENASE"/>
    <property type="match status" value="1"/>
</dbReference>
<keyword evidence="2" id="KW-0521">NADP</keyword>
<dbReference type="eggNOG" id="KOG1208">
    <property type="taxonomic scope" value="Eukaryota"/>
</dbReference>
<dbReference type="InterPro" id="IPR002347">
    <property type="entry name" value="SDR_fam"/>
</dbReference>
<protein>
    <submittedName>
        <fullName evidence="4">Transient receptor potential cation channel</fullName>
    </submittedName>
</protein>
<keyword evidence="3" id="KW-0560">Oxidoreductase</keyword>
<name>A0A068Y8H6_ECHMU</name>
<reference evidence="4" key="1">
    <citation type="journal article" date="2013" name="Nature">
        <title>The genomes of four tapeworm species reveal adaptations to parasitism.</title>
        <authorList>
            <person name="Tsai I.J."/>
            <person name="Zarowiecki M."/>
            <person name="Holroyd N."/>
            <person name="Garciarrubio A."/>
            <person name="Sanchez-Flores A."/>
            <person name="Brooks K.L."/>
            <person name="Tracey A."/>
            <person name="Bobes R.J."/>
            <person name="Fragoso G."/>
            <person name="Sciutto E."/>
            <person name="Aslett M."/>
            <person name="Beasley H."/>
            <person name="Bennett H.M."/>
            <person name="Cai J."/>
            <person name="Camicia F."/>
            <person name="Clark R."/>
            <person name="Cucher M."/>
            <person name="De Silva N."/>
            <person name="Day T.A."/>
            <person name="Deplazes P."/>
            <person name="Estrada K."/>
            <person name="Fernandez C."/>
            <person name="Holland P.W."/>
            <person name="Hou J."/>
            <person name="Hu S."/>
            <person name="Huckvale T."/>
            <person name="Hung S.S."/>
            <person name="Kamenetzky L."/>
            <person name="Keane J.A."/>
            <person name="Kiss F."/>
            <person name="Koziol U."/>
            <person name="Lambert O."/>
            <person name="Liu K."/>
            <person name="Luo X."/>
            <person name="Luo Y."/>
            <person name="Macchiaroli N."/>
            <person name="Nichol S."/>
            <person name="Paps J."/>
            <person name="Parkinson J."/>
            <person name="Pouchkina-Stantcheva N."/>
            <person name="Riddiford N."/>
            <person name="Rosenzvit M."/>
            <person name="Salinas G."/>
            <person name="Wasmuth J.D."/>
            <person name="Zamanian M."/>
            <person name="Zheng Y."/>
            <person name="Cai X."/>
            <person name="Soberon X."/>
            <person name="Olson P.D."/>
            <person name="Laclette J.P."/>
            <person name="Brehm K."/>
            <person name="Berriman M."/>
            <person name="Garciarrubio A."/>
            <person name="Bobes R.J."/>
            <person name="Fragoso G."/>
            <person name="Sanchez-Flores A."/>
            <person name="Estrada K."/>
            <person name="Cevallos M.A."/>
            <person name="Morett E."/>
            <person name="Gonzalez V."/>
            <person name="Portillo T."/>
            <person name="Ochoa-Leyva A."/>
            <person name="Jose M.V."/>
            <person name="Sciutto E."/>
            <person name="Landa A."/>
            <person name="Jimenez L."/>
            <person name="Valdes V."/>
            <person name="Carrero J.C."/>
            <person name="Larralde C."/>
            <person name="Morales-Montor J."/>
            <person name="Limon-Lason J."/>
            <person name="Soberon X."/>
            <person name="Laclette J.P."/>
        </authorList>
    </citation>
    <scope>NUCLEOTIDE SEQUENCE [LARGE SCALE GENOMIC DNA]</scope>
</reference>
<proteinExistence type="inferred from homology"/>
<dbReference type="AlphaFoldDB" id="A0A068Y8H6"/>
<sequence length="391" mass="43778">MPKHWLKVTTGQECSVFINLKTGAQSYTDPRLALPLLRTPGGNPTQYPKFDDLSTIAEVLNDCDVPGKYIIILGGTSGVGAYLARSLASRGSIVTCLSRNPPSGIWFGFPYTNPLPSPSNGSLFWTHLDLSSMQSIFGFAEMYNKTSWPVHSLVLAAATLPESFENQKSTDGFDRVVQVNLLSQVLLVRLLQHRLNEATRSTVVFVSCEALRYPAFLDDTTLRRATNIAEVDDVYAALEPLRSSYSDICGRVQLYANTKFLQVLFALAFREFLQRCKRRYPLILVCSPGNLIWRSKLISSASWTRWWWLKCLRLLACPLSKSMECSAATLAFCALHYGTDTSQGRKNDSPYFSGCIPVSLPEAALDPEVTRATWTHVNSLLEERFQLPLWR</sequence>
<dbReference type="EMBL" id="LN902845">
    <property type="protein sequence ID" value="CUT98849.1"/>
    <property type="molecule type" value="Genomic_DNA"/>
</dbReference>
<dbReference type="Proteomes" id="UP000017246">
    <property type="component" value="Unassembled WGS sequence"/>
</dbReference>